<evidence type="ECO:0000256" key="1">
    <source>
        <dbReference type="SAM" id="SignalP"/>
    </source>
</evidence>
<evidence type="ECO:0000313" key="3">
    <source>
        <dbReference type="EMBL" id="ROI08901.1"/>
    </source>
</evidence>
<dbReference type="EMBL" id="RJUG01000003">
    <property type="protein sequence ID" value="ROI08901.1"/>
    <property type="molecule type" value="Genomic_DNA"/>
</dbReference>
<dbReference type="Pfam" id="PF00128">
    <property type="entry name" value="Alpha-amylase"/>
    <property type="match status" value="1"/>
</dbReference>
<dbReference type="OrthoDB" id="9805159at2"/>
<dbReference type="InterPro" id="IPR017853">
    <property type="entry name" value="GH"/>
</dbReference>
<feature type="signal peptide" evidence="1">
    <location>
        <begin position="1"/>
        <end position="20"/>
    </location>
</feature>
<feature type="domain" description="Glycosyl hydrolase family 13 catalytic" evidence="2">
    <location>
        <begin position="36"/>
        <end position="456"/>
    </location>
</feature>
<protein>
    <submittedName>
        <fullName evidence="3">Alpha-amlyase</fullName>
    </submittedName>
</protein>
<sequence>MKKYLFLLLIGLLSSCTALKNTSEKPFAWEGANVYFLLTDRFKNGNPDNDVNFNRTEKAAVLRGFEGGDLRGIIQKIDENYFSDLGVNAIWMTPLVEQIHGATDEGTGKTYGFHGYWAKDWTALDPNFGTKADLQELVEKAHKKGIRIVLDAVINHTGPVTPTDMVYPNTWVRTSPTCTYNNYQNTTACTLVANLPDILNESDQPAELPQMLVEKWKKEGRYEAEMKSLDEFFARTGYPRAPKYYIMKWLADYVQEYGIDGYRVDTVKHTNEDVWKDFQKVCQEAFDIYKRKNPEKVLDNNLFFTVGEVYGYGISQKQDYNFGDKKVNYYQNGFKSLINFDFKGDANKPYEELFSNYSNLLNGDLNGKTVMNYLTSHDDGSPFDKERKKTFEAGTKLLLTPGISQIYYGDESARTLTVAGAEGDANLRSNMNWNDLQSNAATQKLEEHYQKLGKFRANHPAVGAGVHKNLANNPQYWFTRSFTKDNFTDKVVIGLDLPKGEKIVNLGGIFPAGTKLRDAYSGKTTIVSKDNSAKITSDFTIVLFEKI</sequence>
<dbReference type="SUPFAM" id="SSF51445">
    <property type="entry name" value="(Trans)glycosidases"/>
    <property type="match status" value="1"/>
</dbReference>
<keyword evidence="3" id="KW-0456">Lyase</keyword>
<dbReference type="PANTHER" id="PTHR10357:SF209">
    <property type="entry name" value="PERIPLASMIC ALPHA-AMYLASE"/>
    <property type="match status" value="1"/>
</dbReference>
<feature type="chain" id="PRO_5017961719" evidence="1">
    <location>
        <begin position="21"/>
        <end position="547"/>
    </location>
</feature>
<proteinExistence type="predicted"/>
<dbReference type="Gene3D" id="3.20.20.80">
    <property type="entry name" value="Glycosidases"/>
    <property type="match status" value="1"/>
</dbReference>
<dbReference type="PANTHER" id="PTHR10357">
    <property type="entry name" value="ALPHA-AMYLASE FAMILY MEMBER"/>
    <property type="match status" value="1"/>
</dbReference>
<organism evidence="3 4">
    <name type="scientific">Kaistella daneshvariae</name>
    <dbReference type="NCBI Taxonomy" id="2487074"/>
    <lineage>
        <taxon>Bacteria</taxon>
        <taxon>Pseudomonadati</taxon>
        <taxon>Bacteroidota</taxon>
        <taxon>Flavobacteriia</taxon>
        <taxon>Flavobacteriales</taxon>
        <taxon>Weeksellaceae</taxon>
        <taxon>Chryseobacterium group</taxon>
        <taxon>Kaistella</taxon>
    </lineage>
</organism>
<keyword evidence="1" id="KW-0732">Signal</keyword>
<dbReference type="InterPro" id="IPR006047">
    <property type="entry name" value="GH13_cat_dom"/>
</dbReference>
<dbReference type="GO" id="GO:0016829">
    <property type="term" value="F:lyase activity"/>
    <property type="evidence" value="ECO:0007669"/>
    <property type="project" value="UniProtKB-KW"/>
</dbReference>
<dbReference type="GO" id="GO:0005975">
    <property type="term" value="P:carbohydrate metabolic process"/>
    <property type="evidence" value="ECO:0007669"/>
    <property type="project" value="InterPro"/>
</dbReference>
<gene>
    <name evidence="3" type="ORF">EGI11_05580</name>
</gene>
<dbReference type="PROSITE" id="PS51257">
    <property type="entry name" value="PROKAR_LIPOPROTEIN"/>
    <property type="match status" value="1"/>
</dbReference>
<evidence type="ECO:0000313" key="4">
    <source>
        <dbReference type="Proteomes" id="UP000270224"/>
    </source>
</evidence>
<dbReference type="AlphaFoldDB" id="A0A3N0WVX0"/>
<dbReference type="RefSeq" id="WP_123265485.1">
    <property type="nucleotide sequence ID" value="NZ_RJUG01000003.1"/>
</dbReference>
<reference evidence="4" key="2">
    <citation type="submission" date="2018-11" db="EMBL/GenBank/DDBJ databases">
        <title>Proposal to divide the Flavobacteriaceae and reorganize its genera based on Amino Acid Identity values calculated from whole genome sequences.</title>
        <authorList>
            <person name="Nicholson A.C."/>
            <person name="Gulvik C.A."/>
            <person name="Whitney A.M."/>
            <person name="Humrighouse B.W."/>
            <person name="Bell M."/>
            <person name="Holmens B."/>
            <person name="Steigerwalt A."/>
            <person name="Villarma A."/>
            <person name="Sheth M."/>
            <person name="Batra D."/>
            <person name="Pryor J."/>
            <person name="Bernardet J.-F."/>
            <person name="Hugo C."/>
            <person name="Kampfer P."/>
            <person name="Newman J."/>
            <person name="Mcquiston J.R."/>
        </authorList>
    </citation>
    <scope>NUCLEOTIDE SEQUENCE [LARGE SCALE GENOMIC DNA]</scope>
    <source>
        <strain evidence="4">H3056</strain>
    </source>
</reference>
<reference evidence="4" key="1">
    <citation type="submission" date="2018-11" db="EMBL/GenBank/DDBJ databases">
        <title>Proposal to divide the Flavobacteriaceae and reorganize its genera based on Amino Acid Identity values calculated from whole genome sequences.</title>
        <authorList>
            <person name="Nicholson A.C."/>
            <person name="Gulvik C.A."/>
            <person name="Whitney A.M."/>
            <person name="Humrighouse B.W."/>
            <person name="Bell M."/>
            <person name="Holmes B."/>
            <person name="Steigerwalt A."/>
            <person name="Villarma A."/>
            <person name="Sheth M."/>
            <person name="Batra D."/>
            <person name="Pryor J."/>
            <person name="Bernardet J.-F."/>
            <person name="Hugo C."/>
            <person name="Kampfer P."/>
            <person name="Newman J."/>
            <person name="Mcquiston J.R."/>
        </authorList>
    </citation>
    <scope>NUCLEOTIDE SEQUENCE [LARGE SCALE GENOMIC DNA]</scope>
    <source>
        <strain evidence="4">H3056</strain>
    </source>
</reference>
<accession>A0A3N0WVX0</accession>
<evidence type="ECO:0000259" key="2">
    <source>
        <dbReference type="SMART" id="SM00642"/>
    </source>
</evidence>
<dbReference type="SMART" id="SM00642">
    <property type="entry name" value="Aamy"/>
    <property type="match status" value="1"/>
</dbReference>
<name>A0A3N0WVX0_9FLAO</name>
<dbReference type="Proteomes" id="UP000270224">
    <property type="component" value="Unassembled WGS sequence"/>
</dbReference>
<comment type="caution">
    <text evidence="3">The sequence shown here is derived from an EMBL/GenBank/DDBJ whole genome shotgun (WGS) entry which is preliminary data.</text>
</comment>